<gene>
    <name evidence="3" type="ORF">GFD22_09130</name>
</gene>
<dbReference type="Gene3D" id="2.60.120.260">
    <property type="entry name" value="Galactose-binding domain-like"/>
    <property type="match status" value="1"/>
</dbReference>
<evidence type="ECO:0000313" key="3">
    <source>
        <dbReference type="EMBL" id="NEG79127.1"/>
    </source>
</evidence>
<evidence type="ECO:0000259" key="2">
    <source>
        <dbReference type="Pfam" id="PF22848"/>
    </source>
</evidence>
<evidence type="ECO:0000313" key="4">
    <source>
        <dbReference type="Proteomes" id="UP000469763"/>
    </source>
</evidence>
<dbReference type="GO" id="GO:0046556">
    <property type="term" value="F:alpha-L-arabinofuranosidase activity"/>
    <property type="evidence" value="ECO:0007669"/>
    <property type="project" value="TreeGrafter"/>
</dbReference>
<dbReference type="PANTHER" id="PTHR31776:SF0">
    <property type="entry name" value="ALPHA-L-ARABINOFURANOSIDASE 1"/>
    <property type="match status" value="1"/>
</dbReference>
<organism evidence="3 4">
    <name type="scientific">Bifidobacterium avesanii</name>
    <dbReference type="NCBI Taxonomy" id="1798157"/>
    <lineage>
        <taxon>Bacteria</taxon>
        <taxon>Bacillati</taxon>
        <taxon>Actinomycetota</taxon>
        <taxon>Actinomycetes</taxon>
        <taxon>Bifidobacteriales</taxon>
        <taxon>Bifidobacteriaceae</taxon>
        <taxon>Bifidobacterium</taxon>
    </lineage>
</organism>
<dbReference type="Proteomes" id="UP000469763">
    <property type="component" value="Unassembled WGS sequence"/>
</dbReference>
<evidence type="ECO:0000256" key="1">
    <source>
        <dbReference type="SAM" id="MobiDB-lite"/>
    </source>
</evidence>
<dbReference type="Pfam" id="PF22848">
    <property type="entry name" value="ASD1_dom"/>
    <property type="match status" value="1"/>
</dbReference>
<dbReference type="EMBL" id="WHZY01000017">
    <property type="protein sequence ID" value="NEG79127.1"/>
    <property type="molecule type" value="Genomic_DNA"/>
</dbReference>
<dbReference type="AlphaFoldDB" id="A0A7K3TJ37"/>
<comment type="caution">
    <text evidence="3">The sequence shown here is derived from an EMBL/GenBank/DDBJ whole genome shotgun (WGS) entry which is preliminary data.</text>
</comment>
<dbReference type="PANTHER" id="PTHR31776">
    <property type="entry name" value="ALPHA-L-ARABINOFURANOSIDASE 1"/>
    <property type="match status" value="1"/>
</dbReference>
<sequence length="391" mass="42806">MTSQSPAPVRHRIAVCTDAPVKRQGPLFGLFFEDLNHAADGGLYAELIQNRSFEFSPIDNPDYTAMTGWTVLGDERPDSDDETAAAGDGVPDVPTAPSPALARVSATHPLNDANPHYLILGPSDADLAGVSNAGFNDGIPIAAGAEYGFSCFARIDGQSAAAMATLRVELRSADLSVVRAAASFDLMPGDWHKYEAVLVPDSSDPAAVLVVHCDERATLDLDMISLIPHDTFDDEHVFRRDLTEKIADMHPRFLRFPGGCLIHDGSFNASDRDAAYRWKFTVGPVERRPSKRNRWKYNQTFGLGFYEYFRLCEMIGAEPVPVLSLGCNSHIDAAVPMDAMQEWIDDALDLIEFANGPTDSAWGRVRADMGHPEPFGLKYLTRQRGGIPRVL</sequence>
<dbReference type="Gene3D" id="3.20.20.80">
    <property type="entry name" value="Glycosidases"/>
    <property type="match status" value="1"/>
</dbReference>
<dbReference type="InterPro" id="IPR055235">
    <property type="entry name" value="ASD1_cat"/>
</dbReference>
<accession>A0A7K3TJ37</accession>
<feature type="region of interest" description="Disordered" evidence="1">
    <location>
        <begin position="73"/>
        <end position="99"/>
    </location>
</feature>
<name>A0A7K3TJ37_9BIFI</name>
<keyword evidence="4" id="KW-1185">Reference proteome</keyword>
<dbReference type="SUPFAM" id="SSF51445">
    <property type="entry name" value="(Trans)glycosidases"/>
    <property type="match status" value="1"/>
</dbReference>
<feature type="domain" description="Alpha-L-arabinofuranosidase 1 catalytic" evidence="2">
    <location>
        <begin position="246"/>
        <end position="380"/>
    </location>
</feature>
<dbReference type="InterPro" id="IPR051563">
    <property type="entry name" value="Glycosyl_Hydrolase_51"/>
</dbReference>
<dbReference type="RefSeq" id="WP_152350902.1">
    <property type="nucleotide sequence ID" value="NZ_WBSN01000017.1"/>
</dbReference>
<dbReference type="InterPro" id="IPR017853">
    <property type="entry name" value="GH"/>
</dbReference>
<reference evidence="3 4" key="1">
    <citation type="submission" date="2019-10" db="EMBL/GenBank/DDBJ databases">
        <title>Bifidobacterium from non-human primates.</title>
        <authorList>
            <person name="Modesto M."/>
        </authorList>
    </citation>
    <scope>NUCLEOTIDE SEQUENCE [LARGE SCALE GENOMIC DNA]</scope>
    <source>
        <strain evidence="3 4">TREC</strain>
    </source>
</reference>
<dbReference type="OrthoDB" id="9758923at2"/>
<proteinExistence type="predicted"/>
<protein>
    <recommendedName>
        <fullName evidence="2">Alpha-L-arabinofuranosidase 1 catalytic domain-containing protein</fullName>
    </recommendedName>
</protein>